<keyword evidence="9" id="KW-0325">Glycoprotein</keyword>
<dbReference type="GO" id="GO:0005789">
    <property type="term" value="C:endoplasmic reticulum membrane"/>
    <property type="evidence" value="ECO:0007669"/>
    <property type="project" value="UniProtKB-SubCell"/>
</dbReference>
<dbReference type="GO" id="GO:0005794">
    <property type="term" value="C:Golgi apparatus"/>
    <property type="evidence" value="ECO:0007669"/>
    <property type="project" value="TreeGrafter"/>
</dbReference>
<comment type="subcellular location">
    <subcellularLocation>
        <location evidence="1">Endoplasmic reticulum membrane</location>
        <topology evidence="1">Multi-pass membrane protein</topology>
    </subcellularLocation>
</comment>
<dbReference type="Proteomes" id="UP001346149">
    <property type="component" value="Unassembled WGS sequence"/>
</dbReference>
<keyword evidence="6" id="KW-0256">Endoplasmic reticulum</keyword>
<comment type="subunit">
    <text evidence="3">Constitutively interacts with CASP4; required for the localization of procaspase 4 to the ER.</text>
</comment>
<protein>
    <submittedName>
        <fullName evidence="12">Uncharacterized protein</fullName>
    </submittedName>
</protein>
<evidence type="ECO:0000256" key="3">
    <source>
        <dbReference type="ARBA" id="ARBA00011720"/>
    </source>
</evidence>
<evidence type="ECO:0000256" key="5">
    <source>
        <dbReference type="ARBA" id="ARBA00022703"/>
    </source>
</evidence>
<dbReference type="PANTHER" id="PTHR13448:SF0">
    <property type="entry name" value="TRANSMEMBRANE PROTEIN 214"/>
    <property type="match status" value="1"/>
</dbReference>
<keyword evidence="5" id="KW-0053">Apoptosis</keyword>
<feature type="region of interest" description="Disordered" evidence="11">
    <location>
        <begin position="378"/>
        <end position="408"/>
    </location>
</feature>
<keyword evidence="7" id="KW-1133">Transmembrane helix</keyword>
<dbReference type="AlphaFoldDB" id="A0AAN7M7P2"/>
<name>A0AAN7M7P2_TRANT</name>
<evidence type="ECO:0000256" key="2">
    <source>
        <dbReference type="ARBA" id="ARBA00007984"/>
    </source>
</evidence>
<feature type="compositionally biased region" description="Basic residues" evidence="11">
    <location>
        <begin position="389"/>
        <end position="400"/>
    </location>
</feature>
<evidence type="ECO:0000256" key="11">
    <source>
        <dbReference type="SAM" id="MobiDB-lite"/>
    </source>
</evidence>
<evidence type="ECO:0000256" key="10">
    <source>
        <dbReference type="ARBA" id="ARBA00024938"/>
    </source>
</evidence>
<evidence type="ECO:0000313" key="12">
    <source>
        <dbReference type="EMBL" id="KAK4800409.1"/>
    </source>
</evidence>
<evidence type="ECO:0000256" key="7">
    <source>
        <dbReference type="ARBA" id="ARBA00022989"/>
    </source>
</evidence>
<accession>A0AAN7M7P2</accession>
<dbReference type="EMBL" id="JAXQNO010000003">
    <property type="protein sequence ID" value="KAK4800409.1"/>
    <property type="molecule type" value="Genomic_DNA"/>
</dbReference>
<gene>
    <name evidence="12" type="ORF">SAY86_020896</name>
</gene>
<organism evidence="12 13">
    <name type="scientific">Trapa natans</name>
    <name type="common">Water chestnut</name>
    <dbReference type="NCBI Taxonomy" id="22666"/>
    <lineage>
        <taxon>Eukaryota</taxon>
        <taxon>Viridiplantae</taxon>
        <taxon>Streptophyta</taxon>
        <taxon>Embryophyta</taxon>
        <taxon>Tracheophyta</taxon>
        <taxon>Spermatophyta</taxon>
        <taxon>Magnoliopsida</taxon>
        <taxon>eudicotyledons</taxon>
        <taxon>Gunneridae</taxon>
        <taxon>Pentapetalae</taxon>
        <taxon>rosids</taxon>
        <taxon>malvids</taxon>
        <taxon>Myrtales</taxon>
        <taxon>Lythraceae</taxon>
        <taxon>Trapa</taxon>
    </lineage>
</organism>
<comment type="function">
    <text evidence="10">Critical mediator, in cooperation with CASP4, of endoplasmic reticulum-stress induced apoptosis. Required or the activation of CASP4 following endoplasmic reticulum stress.</text>
</comment>
<sequence>MASPRLRRLADSEKQSRQEGGDEDDGGSNPGAAPSTVENGRKVVKKLKQKKPKQPKVTVAEAVAKMDAADLSAYLVDVTRSYEAQEDIQLMKFADYFGRAFSSVGAAQFPWVKTFKESPVTKLLDISLSHVPEDVYKISMEWLQTKSPESLLTFAFNLLDSILSDLASHLGSVKGSKKAVHTAASKSQVAVFTILSMALQRKPEVLVSMLPTLKGTSKHQGQDRLPVIIWMVSQASQGDLVVESCLARRLVPYYAVRRGERLVPPHALDVLMRLTFPAPSDRVKSTERLHAIYPTLKEIALTGTGGKAMKQVVQQIADYMISAAIYQLEPKEKLYTNNLKASVAILRKLSDEWKGQPDKATEPGALRSLKMTLNNFLKKNRRSNERTRGRGRGRIGRGRGRPFGGRRMNGVVQRRPLAVNVQSSAYTIGKAS</sequence>
<evidence type="ECO:0000256" key="6">
    <source>
        <dbReference type="ARBA" id="ARBA00022824"/>
    </source>
</evidence>
<keyword evidence="13" id="KW-1185">Reference proteome</keyword>
<comment type="similarity">
    <text evidence="2">Belongs to the TMEM214 family.</text>
</comment>
<feature type="compositionally biased region" description="Basic and acidic residues" evidence="11">
    <location>
        <begin position="8"/>
        <end position="20"/>
    </location>
</feature>
<evidence type="ECO:0000256" key="9">
    <source>
        <dbReference type="ARBA" id="ARBA00023180"/>
    </source>
</evidence>
<comment type="caution">
    <text evidence="12">The sequence shown here is derived from an EMBL/GenBank/DDBJ whole genome shotgun (WGS) entry which is preliminary data.</text>
</comment>
<keyword evidence="4" id="KW-0812">Transmembrane</keyword>
<evidence type="ECO:0000313" key="13">
    <source>
        <dbReference type="Proteomes" id="UP001346149"/>
    </source>
</evidence>
<feature type="region of interest" description="Disordered" evidence="11">
    <location>
        <begin position="1"/>
        <end position="40"/>
    </location>
</feature>
<evidence type="ECO:0000256" key="8">
    <source>
        <dbReference type="ARBA" id="ARBA00023136"/>
    </source>
</evidence>
<dbReference type="InterPro" id="IPR019308">
    <property type="entry name" value="TMEM214"/>
</dbReference>
<reference evidence="12 13" key="1">
    <citation type="journal article" date="2023" name="Hortic Res">
        <title>Pangenome of water caltrop reveals structural variations and asymmetric subgenome divergence after allopolyploidization.</title>
        <authorList>
            <person name="Zhang X."/>
            <person name="Chen Y."/>
            <person name="Wang L."/>
            <person name="Yuan Y."/>
            <person name="Fang M."/>
            <person name="Shi L."/>
            <person name="Lu R."/>
            <person name="Comes H.P."/>
            <person name="Ma Y."/>
            <person name="Chen Y."/>
            <person name="Huang G."/>
            <person name="Zhou Y."/>
            <person name="Zheng Z."/>
            <person name="Qiu Y."/>
        </authorList>
    </citation>
    <scope>NUCLEOTIDE SEQUENCE [LARGE SCALE GENOMIC DNA]</scope>
    <source>
        <strain evidence="12">F231</strain>
    </source>
</reference>
<dbReference type="PANTHER" id="PTHR13448">
    <property type="entry name" value="TRANSMEMBRANE PROTEIN 214"/>
    <property type="match status" value="1"/>
</dbReference>
<evidence type="ECO:0000256" key="1">
    <source>
        <dbReference type="ARBA" id="ARBA00004477"/>
    </source>
</evidence>
<keyword evidence="8" id="KW-0472">Membrane</keyword>
<proteinExistence type="inferred from homology"/>
<evidence type="ECO:0000256" key="4">
    <source>
        <dbReference type="ARBA" id="ARBA00022692"/>
    </source>
</evidence>